<dbReference type="AlphaFoldDB" id="A0A8H4QVA2"/>
<feature type="transmembrane region" description="Helical" evidence="1">
    <location>
        <begin position="122"/>
        <end position="142"/>
    </location>
</feature>
<evidence type="ECO:0000313" key="3">
    <source>
        <dbReference type="EMBL" id="KAF4617305.1"/>
    </source>
</evidence>
<evidence type="ECO:0000259" key="2">
    <source>
        <dbReference type="Pfam" id="PF20151"/>
    </source>
</evidence>
<protein>
    <recommendedName>
        <fullName evidence="2">DUF6533 domain-containing protein</fullName>
    </recommendedName>
</protein>
<proteinExistence type="predicted"/>
<keyword evidence="1" id="KW-0472">Membrane</keyword>
<evidence type="ECO:0000256" key="1">
    <source>
        <dbReference type="SAM" id="Phobius"/>
    </source>
</evidence>
<keyword evidence="1" id="KW-1133">Transmembrane helix</keyword>
<keyword evidence="1" id="KW-0812">Transmembrane</keyword>
<gene>
    <name evidence="3" type="ORF">D9613_006278</name>
</gene>
<comment type="caution">
    <text evidence="3">The sequence shown here is derived from an EMBL/GenBank/DDBJ whole genome shotgun (WGS) entry which is preliminary data.</text>
</comment>
<reference evidence="3 4" key="1">
    <citation type="submission" date="2019-12" db="EMBL/GenBank/DDBJ databases">
        <authorList>
            <person name="Floudas D."/>
            <person name="Bentzer J."/>
            <person name="Ahren D."/>
            <person name="Johansson T."/>
            <person name="Persson P."/>
            <person name="Tunlid A."/>
        </authorList>
    </citation>
    <scope>NUCLEOTIDE SEQUENCE [LARGE SCALE GENOMIC DNA]</scope>
    <source>
        <strain evidence="3 4">CBS 102.39</strain>
    </source>
</reference>
<feature type="domain" description="DUF6533" evidence="2">
    <location>
        <begin position="51"/>
        <end position="93"/>
    </location>
</feature>
<keyword evidence="4" id="KW-1185">Reference proteome</keyword>
<feature type="transmembrane region" description="Helical" evidence="1">
    <location>
        <begin position="84"/>
        <end position="102"/>
    </location>
</feature>
<name>A0A8H4QVA2_9AGAR</name>
<organism evidence="3 4">
    <name type="scientific">Agrocybe pediades</name>
    <dbReference type="NCBI Taxonomy" id="84607"/>
    <lineage>
        <taxon>Eukaryota</taxon>
        <taxon>Fungi</taxon>
        <taxon>Dikarya</taxon>
        <taxon>Basidiomycota</taxon>
        <taxon>Agaricomycotina</taxon>
        <taxon>Agaricomycetes</taxon>
        <taxon>Agaricomycetidae</taxon>
        <taxon>Agaricales</taxon>
        <taxon>Agaricineae</taxon>
        <taxon>Strophariaceae</taxon>
        <taxon>Agrocybe</taxon>
    </lineage>
</organism>
<accession>A0A8H4QVA2</accession>
<dbReference type="Proteomes" id="UP000521872">
    <property type="component" value="Unassembled WGS sequence"/>
</dbReference>
<dbReference type="EMBL" id="JAACJL010000030">
    <property type="protein sequence ID" value="KAF4617305.1"/>
    <property type="molecule type" value="Genomic_DNA"/>
</dbReference>
<dbReference type="InterPro" id="IPR045340">
    <property type="entry name" value="DUF6533"/>
</dbReference>
<dbReference type="Pfam" id="PF20151">
    <property type="entry name" value="DUF6533"/>
    <property type="match status" value="1"/>
</dbReference>
<sequence length="146" mass="16538">MQRIALTPFDFRNLTLEGRGVNGIDPRSFTSSYSTFGSVGVVADAQLVDRFTVASLVFLLWDVIITLEDEVRLVWSQKWNSMKVLYIVVRYFSTLAQIPLLLKGTILPVPFRYTRSDCFKWQLYQIFSALIIVAALDAILIGRGAL</sequence>
<evidence type="ECO:0000313" key="4">
    <source>
        <dbReference type="Proteomes" id="UP000521872"/>
    </source>
</evidence>